<evidence type="ECO:0000256" key="1">
    <source>
        <dbReference type="ARBA" id="ARBA00002210"/>
    </source>
</evidence>
<keyword evidence="4" id="KW-0698">rRNA processing</keyword>
<name>A0A2A3EDX3_APICC</name>
<evidence type="ECO:0000313" key="6">
    <source>
        <dbReference type="Proteomes" id="UP000242457"/>
    </source>
</evidence>
<proteinExistence type="inferred from homology"/>
<organism evidence="5 6">
    <name type="scientific">Apis cerana cerana</name>
    <name type="common">Oriental honeybee</name>
    <dbReference type="NCBI Taxonomy" id="94128"/>
    <lineage>
        <taxon>Eukaryota</taxon>
        <taxon>Metazoa</taxon>
        <taxon>Ecdysozoa</taxon>
        <taxon>Arthropoda</taxon>
        <taxon>Hexapoda</taxon>
        <taxon>Insecta</taxon>
        <taxon>Pterygota</taxon>
        <taxon>Neoptera</taxon>
        <taxon>Endopterygota</taxon>
        <taxon>Hymenoptera</taxon>
        <taxon>Apocrita</taxon>
        <taxon>Aculeata</taxon>
        <taxon>Apoidea</taxon>
        <taxon>Anthophila</taxon>
        <taxon>Apidae</taxon>
        <taxon>Apis</taxon>
    </lineage>
</organism>
<dbReference type="Proteomes" id="UP000242457">
    <property type="component" value="Unassembled WGS sequence"/>
</dbReference>
<accession>A0A2A3EDX3</accession>
<protein>
    <recommendedName>
        <fullName evidence="3">Pre-rRNA-processing protein TSR2 homolog</fullName>
    </recommendedName>
</protein>
<dbReference type="PANTHER" id="PTHR21250">
    <property type="entry name" value="PRE-RRNA-PROCESSING PROTEIN TSR2 HOMOLOG"/>
    <property type="match status" value="1"/>
</dbReference>
<dbReference type="Pfam" id="PF10273">
    <property type="entry name" value="WGG"/>
    <property type="match status" value="1"/>
</dbReference>
<dbReference type="OrthoDB" id="263560at2759"/>
<dbReference type="InterPro" id="IPR019398">
    <property type="entry name" value="Pre-rRNA_process_TSR2"/>
</dbReference>
<sequence>MSNTKEFFLSVTQRIFSNWTALKNIQYDIHVLDMAVEHGMGIKERAIDFCPYMTEVMYMNEGLNTNEIANELEDYMDEHFNTELQDNSAMQVAEELLRFYHYCIENNENLAMVELEKLPPLQSWIITNEPIKKIQNSCTIENDSSENEEETSVCMKVADEWTEVKTRRKR</sequence>
<comment type="function">
    <text evidence="1">May be involved in 20S pre-rRNA processing.</text>
</comment>
<gene>
    <name evidence="5" type="ORF">APICC_03391</name>
</gene>
<evidence type="ECO:0000313" key="5">
    <source>
        <dbReference type="EMBL" id="PBC29211.1"/>
    </source>
</evidence>
<comment type="similarity">
    <text evidence="2">Belongs to the TSR2 family.</text>
</comment>
<dbReference type="AlphaFoldDB" id="A0A2A3EDX3"/>
<dbReference type="STRING" id="94128.A0A2A3EDX3"/>
<evidence type="ECO:0000256" key="2">
    <source>
        <dbReference type="ARBA" id="ARBA00006524"/>
    </source>
</evidence>
<evidence type="ECO:0000256" key="4">
    <source>
        <dbReference type="ARBA" id="ARBA00022552"/>
    </source>
</evidence>
<keyword evidence="6" id="KW-1185">Reference proteome</keyword>
<reference evidence="5 6" key="1">
    <citation type="submission" date="2014-07" db="EMBL/GenBank/DDBJ databases">
        <title>Genomic and transcriptomic analysis on Apis cerana provide comprehensive insights into honey bee biology.</title>
        <authorList>
            <person name="Diao Q."/>
            <person name="Sun L."/>
            <person name="Zheng H."/>
            <person name="Zheng H."/>
            <person name="Xu S."/>
            <person name="Wang S."/>
            <person name="Zeng Z."/>
            <person name="Hu F."/>
            <person name="Su S."/>
            <person name="Wu J."/>
        </authorList>
    </citation>
    <scope>NUCLEOTIDE SEQUENCE [LARGE SCALE GENOMIC DNA]</scope>
    <source>
        <tissue evidence="5">Pupae without intestine</tissue>
    </source>
</reference>
<dbReference type="GO" id="GO:0006364">
    <property type="term" value="P:rRNA processing"/>
    <property type="evidence" value="ECO:0007669"/>
    <property type="project" value="UniProtKB-KW"/>
</dbReference>
<evidence type="ECO:0000256" key="3">
    <source>
        <dbReference type="ARBA" id="ARBA00017551"/>
    </source>
</evidence>
<dbReference type="EMBL" id="KZ288291">
    <property type="protein sequence ID" value="PBC29211.1"/>
    <property type="molecule type" value="Genomic_DNA"/>
</dbReference>